<evidence type="ECO:0000313" key="2">
    <source>
        <dbReference type="Proteomes" id="UP001424741"/>
    </source>
</evidence>
<comment type="caution">
    <text evidence="1">The sequence shown here is derived from an EMBL/GenBank/DDBJ whole genome shotgun (WGS) entry which is preliminary data.</text>
</comment>
<proteinExistence type="predicted"/>
<accession>A0ABP9UVE4</accession>
<evidence type="ECO:0000313" key="1">
    <source>
        <dbReference type="EMBL" id="GAA5494173.1"/>
    </source>
</evidence>
<name>A0ABP9UVE4_9BACT</name>
<dbReference type="RefSeq" id="WP_346187189.1">
    <property type="nucleotide sequence ID" value="NZ_BAABRL010000001.1"/>
</dbReference>
<dbReference type="Proteomes" id="UP001424741">
    <property type="component" value="Unassembled WGS sequence"/>
</dbReference>
<gene>
    <name evidence="1" type="ORF">Rhal01_00331</name>
</gene>
<organism evidence="1 2">
    <name type="scientific">Rubritalea halochordaticola</name>
    <dbReference type="NCBI Taxonomy" id="714537"/>
    <lineage>
        <taxon>Bacteria</taxon>
        <taxon>Pseudomonadati</taxon>
        <taxon>Verrucomicrobiota</taxon>
        <taxon>Verrucomicrobiia</taxon>
        <taxon>Verrucomicrobiales</taxon>
        <taxon>Rubritaleaceae</taxon>
        <taxon>Rubritalea</taxon>
    </lineage>
</organism>
<dbReference type="EMBL" id="BAABRL010000001">
    <property type="protein sequence ID" value="GAA5494173.1"/>
    <property type="molecule type" value="Genomic_DNA"/>
</dbReference>
<protein>
    <submittedName>
        <fullName evidence="1">Uncharacterized protein</fullName>
    </submittedName>
</protein>
<sequence>MSALMQPLLHGQESADDKARVVPKEKSISFNRQLIVEGRNDRLRTAIADVVDDTAYDLYKALGVAPDHENALPINIDMYEAGNASRGLKVRPSIIPLAGGKYRIELLVDTRAGVEREVLQRGLIEVLIYELGVRSNKDQLAPEKQVVVPPWLVYGLFEYIHWKSGDSDRRLYDILKERPELYSIDQAFRTNGRDVRQFDDTKEALFRASSCAFVSSLLRQKNGGQAMISFLKEVSLHEGEMENLLRKHFPGLNVGAKGLQKMWSLQVADMASARLQDVLSIGDTDRRLSEALFLTLTDGEGVSRQLPIDQFKELEGASRETRLNAVNVSRNEIMQLSYRCFPAYRPLLYGYIKVLEDVALGNMEDVQLRLVNLYEERRLMRLSSERVRDYLDWYQLTQARDIKGDFSGYMKLKDRLAQEREVKKDPVIDKYLDEVQALYQKMEQSEREE</sequence>
<keyword evidence="2" id="KW-1185">Reference proteome</keyword>
<reference evidence="1 2" key="1">
    <citation type="submission" date="2024-02" db="EMBL/GenBank/DDBJ databases">
        <title>Rubritalea halochordaticola NBRC 107102.</title>
        <authorList>
            <person name="Ichikawa N."/>
            <person name="Katano-Makiyama Y."/>
            <person name="Hidaka K."/>
        </authorList>
    </citation>
    <scope>NUCLEOTIDE SEQUENCE [LARGE SCALE GENOMIC DNA]</scope>
    <source>
        <strain evidence="1 2">NBRC 107102</strain>
    </source>
</reference>